<dbReference type="InterPro" id="IPR036188">
    <property type="entry name" value="FAD/NAD-bd_sf"/>
</dbReference>
<reference evidence="9 10" key="1">
    <citation type="submission" date="2020-06" db="EMBL/GenBank/DDBJ databases">
        <authorList>
            <person name="Li R."/>
            <person name="Bekaert M."/>
        </authorList>
    </citation>
    <scope>NUCLEOTIDE SEQUENCE [LARGE SCALE GENOMIC DNA]</scope>
    <source>
        <strain evidence="10">wild</strain>
    </source>
</reference>
<evidence type="ECO:0000313" key="9">
    <source>
        <dbReference type="EMBL" id="CAC5362270.1"/>
    </source>
</evidence>
<dbReference type="FunFam" id="3.50.50.60:FF:000185">
    <property type="entry name" value="Kynurenine 3-monooxygenase"/>
    <property type="match status" value="1"/>
</dbReference>
<sequence length="498" mass="57561">MHQCLGTQTVIQPLRYHYNEGCERKKYKSGFCPVGERSFKTVGLEEEVLKTAIPMHARMIHDLDGTCHPIPYGKSDQFINSVDRRLLNEVLLTAAERNPLVTCHFNHKLLKCDFNTGELTFMTKEGKEVKNKVDLIVGNDGAFSAIRRQMMKDTLLDYNQEYIPHGYMELTIPPTSSNDFAMGVNYLHIWPRNEFMMIALPNLDKSYTLTLFMPFENFNQVKNEDDVMDFFQRMFPDSIPLIGEKFLKEIYKSSKALPMVSIKCSPYHVKDKVVIMGDAAHAMVPFYGQGMNCGFEDCIVLNDMLDKHSDDLELALKAYTEHRNPDAKAIVDLAMYNYVEMRKSVNSKMFLLRKKIDNMLHWIFPNSWVPLYTMVSFSRERYHLCITKRKQQDKVLSSFIQVGVVSVMVGGFLLLRRLNQTTDIVTPLQGRIQKRPVIPEEWSPGERRVFEPAELQQRPMDGCEFCGEELRFPRVVSETVCAMGSIIYITCDWNVEQN</sequence>
<dbReference type="InterPro" id="IPR002938">
    <property type="entry name" value="FAD-bd"/>
</dbReference>
<dbReference type="PRINTS" id="PR00420">
    <property type="entry name" value="RNGMNOXGNASE"/>
</dbReference>
<keyword evidence="4" id="KW-0274">FAD</keyword>
<organism evidence="9 10">
    <name type="scientific">Mytilus coruscus</name>
    <name type="common">Sea mussel</name>
    <dbReference type="NCBI Taxonomy" id="42192"/>
    <lineage>
        <taxon>Eukaryota</taxon>
        <taxon>Metazoa</taxon>
        <taxon>Spiralia</taxon>
        <taxon>Lophotrochozoa</taxon>
        <taxon>Mollusca</taxon>
        <taxon>Bivalvia</taxon>
        <taxon>Autobranchia</taxon>
        <taxon>Pteriomorphia</taxon>
        <taxon>Mytilida</taxon>
        <taxon>Mytiloidea</taxon>
        <taxon>Mytilidae</taxon>
        <taxon>Mytilinae</taxon>
        <taxon>Mytilus</taxon>
    </lineage>
</organism>
<evidence type="ECO:0000256" key="3">
    <source>
        <dbReference type="ARBA" id="ARBA00022642"/>
    </source>
</evidence>
<keyword evidence="10" id="KW-1185">Reference proteome</keyword>
<evidence type="ECO:0000259" key="8">
    <source>
        <dbReference type="Pfam" id="PF01494"/>
    </source>
</evidence>
<dbReference type="Proteomes" id="UP000507470">
    <property type="component" value="Unassembled WGS sequence"/>
</dbReference>
<evidence type="ECO:0000256" key="4">
    <source>
        <dbReference type="ARBA" id="ARBA00022827"/>
    </source>
</evidence>
<keyword evidence="2" id="KW-0285">Flavoprotein</keyword>
<dbReference type="GO" id="GO:0071949">
    <property type="term" value="F:FAD binding"/>
    <property type="evidence" value="ECO:0007669"/>
    <property type="project" value="InterPro"/>
</dbReference>
<dbReference type="OrthoDB" id="10053569at2759"/>
<protein>
    <submittedName>
        <fullName evidence="9">KMO</fullName>
        <ecNumber evidence="9">1.14.13.9</ecNumber>
    </submittedName>
</protein>
<feature type="domain" description="FAD-binding" evidence="8">
    <location>
        <begin position="38"/>
        <end position="333"/>
    </location>
</feature>
<dbReference type="Pfam" id="PF01494">
    <property type="entry name" value="FAD_binding_3"/>
    <property type="match status" value="1"/>
</dbReference>
<dbReference type="GO" id="GO:0019363">
    <property type="term" value="P:pyridine nucleotide biosynthetic process"/>
    <property type="evidence" value="ECO:0007669"/>
    <property type="project" value="UniProtKB-KW"/>
</dbReference>
<keyword evidence="5" id="KW-0521">NADP</keyword>
<keyword evidence="6 9" id="KW-0560">Oxidoreductase</keyword>
<dbReference type="AlphaFoldDB" id="A0A6J8A5J7"/>
<evidence type="ECO:0000256" key="7">
    <source>
        <dbReference type="ARBA" id="ARBA00023033"/>
    </source>
</evidence>
<dbReference type="PANTHER" id="PTHR46028:SF2">
    <property type="entry name" value="KYNURENINE 3-MONOOXYGENASE"/>
    <property type="match status" value="1"/>
</dbReference>
<keyword evidence="3" id="KW-0662">Pyridine nucleotide biosynthesis</keyword>
<comment type="cofactor">
    <cofactor evidence="1">
        <name>FAD</name>
        <dbReference type="ChEBI" id="CHEBI:57692"/>
    </cofactor>
</comment>
<dbReference type="SUPFAM" id="SSF51905">
    <property type="entry name" value="FAD/NAD(P)-binding domain"/>
    <property type="match status" value="1"/>
</dbReference>
<name>A0A6J8A5J7_MYTCO</name>
<evidence type="ECO:0000256" key="2">
    <source>
        <dbReference type="ARBA" id="ARBA00022630"/>
    </source>
</evidence>
<dbReference type="PANTHER" id="PTHR46028">
    <property type="entry name" value="KYNURENINE 3-MONOOXYGENASE"/>
    <property type="match status" value="1"/>
</dbReference>
<dbReference type="GO" id="GO:0070189">
    <property type="term" value="P:kynurenine metabolic process"/>
    <property type="evidence" value="ECO:0007669"/>
    <property type="project" value="TreeGrafter"/>
</dbReference>
<dbReference type="GO" id="GO:0005741">
    <property type="term" value="C:mitochondrial outer membrane"/>
    <property type="evidence" value="ECO:0007669"/>
    <property type="project" value="TreeGrafter"/>
</dbReference>
<evidence type="ECO:0000256" key="6">
    <source>
        <dbReference type="ARBA" id="ARBA00023002"/>
    </source>
</evidence>
<evidence type="ECO:0000313" key="10">
    <source>
        <dbReference type="Proteomes" id="UP000507470"/>
    </source>
</evidence>
<evidence type="ECO:0000256" key="5">
    <source>
        <dbReference type="ARBA" id="ARBA00022857"/>
    </source>
</evidence>
<gene>
    <name evidence="9" type="ORF">MCOR_4081</name>
</gene>
<keyword evidence="7" id="KW-0503">Monooxygenase</keyword>
<dbReference type="Gene3D" id="3.50.50.60">
    <property type="entry name" value="FAD/NAD(P)-binding domain"/>
    <property type="match status" value="1"/>
</dbReference>
<proteinExistence type="predicted"/>
<dbReference type="GO" id="GO:0004502">
    <property type="term" value="F:kynurenine 3-monooxygenase activity"/>
    <property type="evidence" value="ECO:0007669"/>
    <property type="project" value="UniProtKB-EC"/>
</dbReference>
<evidence type="ECO:0000256" key="1">
    <source>
        <dbReference type="ARBA" id="ARBA00001974"/>
    </source>
</evidence>
<dbReference type="EC" id="1.14.13.9" evidence="9"/>
<dbReference type="EMBL" id="CACVKT020000736">
    <property type="protein sequence ID" value="CAC5362270.1"/>
    <property type="molecule type" value="Genomic_DNA"/>
</dbReference>
<accession>A0A6J8A5J7</accession>